<name>A0ABN3E8R5_9ACTN</name>
<keyword evidence="2" id="KW-0408">Iron</keyword>
<dbReference type="CDD" id="cd11031">
    <property type="entry name" value="Cyp158A-like"/>
    <property type="match status" value="1"/>
</dbReference>
<protein>
    <submittedName>
        <fullName evidence="4">Cytochrome P450</fullName>
    </submittedName>
</protein>
<keyword evidence="2" id="KW-0560">Oxidoreductase</keyword>
<keyword evidence="2" id="KW-0503">Monooxygenase</keyword>
<dbReference type="EMBL" id="BAAATR010000015">
    <property type="protein sequence ID" value="GAA2250412.1"/>
    <property type="molecule type" value="Genomic_DNA"/>
</dbReference>
<sequence>MPARPFPFGYTDPSETHAELARLREREPISRVVLASGHEAWLVTRYEDVLLVLGDPRFSAAEAAVPGGPSLDRVPMTLPGVVQLRETDQEDHNRLRRLVAPAFSAHQAERLAPLVERTADGLLEAMAEAGPPTDLVSALTAVLPIRVVCAWLDLPTADVPRILTWNSELTGARPADEVMAAQRKMRDYMVRTLAARRTAPGDDLLSSLVAVHDEEGTLDEPELVGLGLAIVFVGHTSASHLITASVDGLLRRPEQWSLLRRHPELLPEAVEEMLRWHLVLTDGRLRVATEDVRLAGVLIRAGDPVVASINAANRDAAVYPNPDRFDPRRSGRPNLAFGHGIHRCLAAYLVRVELRVCLARLLDRFPELRSAAPGSGPRWKDQPRMQGMTELPVTW</sequence>
<keyword evidence="2" id="KW-0349">Heme</keyword>
<accession>A0ABN3E8R5</accession>
<dbReference type="PROSITE" id="PS00086">
    <property type="entry name" value="CYTOCHROME_P450"/>
    <property type="match status" value="1"/>
</dbReference>
<comment type="similarity">
    <text evidence="1 2">Belongs to the cytochrome P450 family.</text>
</comment>
<dbReference type="PRINTS" id="PR00359">
    <property type="entry name" value="BP450"/>
</dbReference>
<gene>
    <name evidence="4" type="ORF">GCM10010430_36510</name>
</gene>
<feature type="region of interest" description="Disordered" evidence="3">
    <location>
        <begin position="371"/>
        <end position="395"/>
    </location>
</feature>
<comment type="caution">
    <text evidence="4">The sequence shown here is derived from an EMBL/GenBank/DDBJ whole genome shotgun (WGS) entry which is preliminary data.</text>
</comment>
<reference evidence="4 5" key="1">
    <citation type="journal article" date="2019" name="Int. J. Syst. Evol. Microbiol.">
        <title>The Global Catalogue of Microorganisms (GCM) 10K type strain sequencing project: providing services to taxonomists for standard genome sequencing and annotation.</title>
        <authorList>
            <consortium name="The Broad Institute Genomics Platform"/>
            <consortium name="The Broad Institute Genome Sequencing Center for Infectious Disease"/>
            <person name="Wu L."/>
            <person name="Ma J."/>
        </authorList>
    </citation>
    <scope>NUCLEOTIDE SEQUENCE [LARGE SCALE GENOMIC DNA]</scope>
    <source>
        <strain evidence="4 5">JCM 7356</strain>
    </source>
</reference>
<dbReference type="SUPFAM" id="SSF48264">
    <property type="entry name" value="Cytochrome P450"/>
    <property type="match status" value="1"/>
</dbReference>
<dbReference type="Pfam" id="PF00067">
    <property type="entry name" value="p450"/>
    <property type="match status" value="1"/>
</dbReference>
<dbReference type="RefSeq" id="WP_344637476.1">
    <property type="nucleotide sequence ID" value="NZ_BAAATR010000015.1"/>
</dbReference>
<evidence type="ECO:0000256" key="2">
    <source>
        <dbReference type="RuleBase" id="RU000461"/>
    </source>
</evidence>
<dbReference type="InterPro" id="IPR036396">
    <property type="entry name" value="Cyt_P450_sf"/>
</dbReference>
<dbReference type="Gene3D" id="1.10.630.10">
    <property type="entry name" value="Cytochrome P450"/>
    <property type="match status" value="1"/>
</dbReference>
<dbReference type="InterPro" id="IPR001128">
    <property type="entry name" value="Cyt_P450"/>
</dbReference>
<dbReference type="Proteomes" id="UP001500305">
    <property type="component" value="Unassembled WGS sequence"/>
</dbReference>
<evidence type="ECO:0000256" key="3">
    <source>
        <dbReference type="SAM" id="MobiDB-lite"/>
    </source>
</evidence>
<dbReference type="InterPro" id="IPR002397">
    <property type="entry name" value="Cyt_P450_B"/>
</dbReference>
<organism evidence="4 5">
    <name type="scientific">Kitasatospora cystarginea</name>
    <dbReference type="NCBI Taxonomy" id="58350"/>
    <lineage>
        <taxon>Bacteria</taxon>
        <taxon>Bacillati</taxon>
        <taxon>Actinomycetota</taxon>
        <taxon>Actinomycetes</taxon>
        <taxon>Kitasatosporales</taxon>
        <taxon>Streptomycetaceae</taxon>
        <taxon>Kitasatospora</taxon>
    </lineage>
</organism>
<proteinExistence type="inferred from homology"/>
<evidence type="ECO:0000313" key="4">
    <source>
        <dbReference type="EMBL" id="GAA2250412.1"/>
    </source>
</evidence>
<dbReference type="PANTHER" id="PTHR46696">
    <property type="entry name" value="P450, PUTATIVE (EUROFUNG)-RELATED"/>
    <property type="match status" value="1"/>
</dbReference>
<evidence type="ECO:0000256" key="1">
    <source>
        <dbReference type="ARBA" id="ARBA00010617"/>
    </source>
</evidence>
<dbReference type="InterPro" id="IPR017972">
    <property type="entry name" value="Cyt_P450_CS"/>
</dbReference>
<dbReference type="PANTHER" id="PTHR46696:SF1">
    <property type="entry name" value="CYTOCHROME P450 YJIB-RELATED"/>
    <property type="match status" value="1"/>
</dbReference>
<keyword evidence="5" id="KW-1185">Reference proteome</keyword>
<evidence type="ECO:0000313" key="5">
    <source>
        <dbReference type="Proteomes" id="UP001500305"/>
    </source>
</evidence>
<keyword evidence="2" id="KW-0479">Metal-binding</keyword>